<dbReference type="InterPro" id="IPR001367">
    <property type="entry name" value="Fe_dep_repressor"/>
</dbReference>
<dbReference type="PANTHER" id="PTHR30477">
    <property type="entry name" value="ABC-TRANSPORTER METAL-BINDING PROTEIN"/>
    <property type="match status" value="1"/>
</dbReference>
<evidence type="ECO:0000256" key="4">
    <source>
        <dbReference type="ARBA" id="ARBA00022989"/>
    </source>
</evidence>
<feature type="transmembrane region" description="Helical" evidence="7">
    <location>
        <begin position="146"/>
        <end position="164"/>
    </location>
</feature>
<dbReference type="GO" id="GO:0055085">
    <property type="term" value="P:transmembrane transport"/>
    <property type="evidence" value="ECO:0007669"/>
    <property type="project" value="InterPro"/>
</dbReference>
<dbReference type="SUPFAM" id="SSF81345">
    <property type="entry name" value="ABC transporter involved in vitamin B12 uptake, BtuC"/>
    <property type="match status" value="1"/>
</dbReference>
<dbReference type="GO" id="GO:0003700">
    <property type="term" value="F:DNA-binding transcription factor activity"/>
    <property type="evidence" value="ECO:0007669"/>
    <property type="project" value="InterPro"/>
</dbReference>
<feature type="transmembrane region" description="Helical" evidence="7">
    <location>
        <begin position="262"/>
        <end position="282"/>
    </location>
</feature>
<dbReference type="InterPro" id="IPR037294">
    <property type="entry name" value="ABC_BtuC-like"/>
</dbReference>
<keyword evidence="3 6" id="KW-0812">Transmembrane</keyword>
<dbReference type="SMART" id="SM00529">
    <property type="entry name" value="HTH_DTXR"/>
    <property type="match status" value="1"/>
</dbReference>
<comment type="similarity">
    <text evidence="2 6">Belongs to the ABC-3 integral membrane protein family.</text>
</comment>
<feature type="transmembrane region" description="Helical" evidence="7">
    <location>
        <begin position="12"/>
        <end position="36"/>
    </location>
</feature>
<dbReference type="SUPFAM" id="SSF47979">
    <property type="entry name" value="Iron-dependent repressor protein, dimerization domain"/>
    <property type="match status" value="1"/>
</dbReference>
<keyword evidence="4 7" id="KW-1133">Transmembrane helix</keyword>
<evidence type="ECO:0000256" key="1">
    <source>
        <dbReference type="ARBA" id="ARBA00004141"/>
    </source>
</evidence>
<protein>
    <submittedName>
        <fullName evidence="9">Metal ABC transporter permease</fullName>
    </submittedName>
</protein>
<feature type="transmembrane region" description="Helical" evidence="7">
    <location>
        <begin position="205"/>
        <end position="226"/>
    </location>
</feature>
<comment type="caution">
    <text evidence="9">The sequence shown here is derived from an EMBL/GenBank/DDBJ whole genome shotgun (WGS) entry which is preliminary data.</text>
</comment>
<evidence type="ECO:0000256" key="7">
    <source>
        <dbReference type="SAM" id="Phobius"/>
    </source>
</evidence>
<evidence type="ECO:0000313" key="9">
    <source>
        <dbReference type="EMBL" id="TVM16962.1"/>
    </source>
</evidence>
<dbReference type="GO" id="GO:0046914">
    <property type="term" value="F:transition metal ion binding"/>
    <property type="evidence" value="ECO:0007669"/>
    <property type="project" value="InterPro"/>
</dbReference>
<keyword evidence="10" id="KW-1185">Reference proteome</keyword>
<evidence type="ECO:0000259" key="8">
    <source>
        <dbReference type="Pfam" id="PF02742"/>
    </source>
</evidence>
<keyword evidence="5 7" id="KW-0472">Membrane</keyword>
<accession>A0A7M3ME30</accession>
<comment type="subcellular location">
    <subcellularLocation>
        <location evidence="6">Cell membrane</location>
        <topology evidence="6">Multi-pass membrane protein</topology>
    </subcellularLocation>
    <subcellularLocation>
        <location evidence="1">Membrane</location>
        <topology evidence="1">Multi-pass membrane protein</topology>
    </subcellularLocation>
</comment>
<gene>
    <name evidence="9" type="ORF">DPQ33_10875</name>
</gene>
<evidence type="ECO:0000313" key="10">
    <source>
        <dbReference type="Proteomes" id="UP000448292"/>
    </source>
</evidence>
<proteinExistence type="inferred from homology"/>
<dbReference type="EMBL" id="QMIE01000009">
    <property type="protein sequence ID" value="TVM16962.1"/>
    <property type="molecule type" value="Genomic_DNA"/>
</dbReference>
<dbReference type="InterPro" id="IPR036388">
    <property type="entry name" value="WH-like_DNA-bd_sf"/>
</dbReference>
<organism evidence="9 10">
    <name type="scientific">Oceanidesulfovibrio indonesiensis</name>
    <dbReference type="NCBI Taxonomy" id="54767"/>
    <lineage>
        <taxon>Bacteria</taxon>
        <taxon>Pseudomonadati</taxon>
        <taxon>Thermodesulfobacteriota</taxon>
        <taxon>Desulfovibrionia</taxon>
        <taxon>Desulfovibrionales</taxon>
        <taxon>Desulfovibrionaceae</taxon>
        <taxon>Oceanidesulfovibrio</taxon>
    </lineage>
</organism>
<feature type="transmembrane region" description="Helical" evidence="7">
    <location>
        <begin position="176"/>
        <end position="199"/>
    </location>
</feature>
<dbReference type="Proteomes" id="UP000448292">
    <property type="component" value="Unassembled WGS sequence"/>
</dbReference>
<feature type="transmembrane region" description="Helical" evidence="7">
    <location>
        <begin position="233"/>
        <end position="256"/>
    </location>
</feature>
<feature type="transmembrane region" description="Helical" evidence="7">
    <location>
        <begin position="104"/>
        <end position="126"/>
    </location>
</feature>
<dbReference type="PANTHER" id="PTHR30477:SF0">
    <property type="entry name" value="METAL TRANSPORT SYSTEM MEMBRANE PROTEIN TM_0125-RELATED"/>
    <property type="match status" value="1"/>
</dbReference>
<dbReference type="InterPro" id="IPR001626">
    <property type="entry name" value="ABC_TroCD"/>
</dbReference>
<evidence type="ECO:0000256" key="3">
    <source>
        <dbReference type="ARBA" id="ARBA00022692"/>
    </source>
</evidence>
<dbReference type="Gene3D" id="1.10.10.10">
    <property type="entry name" value="Winged helix-like DNA-binding domain superfamily/Winged helix DNA-binding domain"/>
    <property type="match status" value="1"/>
</dbReference>
<dbReference type="AlphaFoldDB" id="A0A7M3ME30"/>
<dbReference type="GO" id="GO:0010043">
    <property type="term" value="P:response to zinc ion"/>
    <property type="evidence" value="ECO:0007669"/>
    <property type="project" value="TreeGrafter"/>
</dbReference>
<dbReference type="Pfam" id="PF00950">
    <property type="entry name" value="ABC-3"/>
    <property type="match status" value="1"/>
</dbReference>
<sequence>MDFVVAPLGEAYFQKALLGGILVAVVSGVVGSLVVLRRMAFLGDALAHAMIAGVAGGYLGMKLLFGLEAHAPGMLVGSLIAAVLTVFLIGFVSRVSRVKEDASIGIMYTGVFAAGVVLVSVFREHIHIDLMHFIMGDVLAVGDADLYVAAFTCGLVLTIILLFYRSFQILSFDPVMAAAIGVPVVLLDYVLTISVSLVVVSAVSMVGVILVVGLLITPAATAYLLADRLERMMALAAVFGVSSVVGGLYLCVLLDASGGGAVMLFCTLQFLVVLVVAPRYGLLARWRRQHAAPPQLIEDILALAARRDGAMGVEDIRANVDRPRLVTRALKTMQRQKAAVLDNGTMVLTEPGMARAMEVLRAHRLWETYLEHVGTPPDELHTRAHELEHMNDPSTMADLDDLLEHPEIDPHGEPIPVDPLVTGGALVPASLLREGLSGTVESVAEPATKAGVVAGEHVSMGPRLSTEDGHARWNLCTDDGTSHVLDHEQADAVIIRVEALHGAVCET</sequence>
<dbReference type="GO" id="GO:0046983">
    <property type="term" value="F:protein dimerization activity"/>
    <property type="evidence" value="ECO:0007669"/>
    <property type="project" value="InterPro"/>
</dbReference>
<evidence type="ECO:0000256" key="6">
    <source>
        <dbReference type="RuleBase" id="RU003943"/>
    </source>
</evidence>
<dbReference type="Gene3D" id="1.10.3470.10">
    <property type="entry name" value="ABC transporter involved in vitamin B12 uptake, BtuC"/>
    <property type="match status" value="1"/>
</dbReference>
<dbReference type="Pfam" id="PF02742">
    <property type="entry name" value="Fe_dep_repr_C"/>
    <property type="match status" value="1"/>
</dbReference>
<dbReference type="CDD" id="cd06550">
    <property type="entry name" value="TM_ABC_iron-siderophores_like"/>
    <property type="match status" value="1"/>
</dbReference>
<keyword evidence="6" id="KW-0813">Transport</keyword>
<dbReference type="OrthoDB" id="9791355at2"/>
<dbReference type="InterPro" id="IPR022689">
    <property type="entry name" value="Iron_dep_repressor"/>
</dbReference>
<feature type="transmembrane region" description="Helical" evidence="7">
    <location>
        <begin position="71"/>
        <end position="92"/>
    </location>
</feature>
<name>A0A7M3ME30_9BACT</name>
<dbReference type="GO" id="GO:0043190">
    <property type="term" value="C:ATP-binding cassette (ABC) transporter complex"/>
    <property type="evidence" value="ECO:0007669"/>
    <property type="project" value="InterPro"/>
</dbReference>
<evidence type="ECO:0000256" key="2">
    <source>
        <dbReference type="ARBA" id="ARBA00008034"/>
    </source>
</evidence>
<feature type="transmembrane region" description="Helical" evidence="7">
    <location>
        <begin position="45"/>
        <end position="65"/>
    </location>
</feature>
<reference evidence="9 10" key="1">
    <citation type="submission" date="2018-06" db="EMBL/GenBank/DDBJ databases">
        <title>Complete genome of Desulfovibrio indonesiensis P37SLT.</title>
        <authorList>
            <person name="Crispim J.S."/>
            <person name="Vidigal P.M.P."/>
            <person name="Silva L.C.F."/>
            <person name="Laguardia C.N."/>
            <person name="Araujo L.C."/>
            <person name="Dias R.S."/>
            <person name="Sousa M.P."/>
            <person name="Paula S.O."/>
            <person name="Silva C."/>
        </authorList>
    </citation>
    <scope>NUCLEOTIDE SEQUENCE [LARGE SCALE GENOMIC DNA]</scope>
    <source>
        <strain evidence="9 10">P37SLT</strain>
    </source>
</reference>
<dbReference type="InterPro" id="IPR036421">
    <property type="entry name" value="Fe_dep_repressor_sf"/>
</dbReference>
<feature type="domain" description="Iron dependent repressor metal binding and dimerisation" evidence="8">
    <location>
        <begin position="349"/>
        <end position="416"/>
    </location>
</feature>
<evidence type="ECO:0000256" key="5">
    <source>
        <dbReference type="ARBA" id="ARBA00023136"/>
    </source>
</evidence>